<gene>
    <name evidence="3" type="primary">pqqC</name>
    <name evidence="5" type="ORF">HDF15_000775</name>
</gene>
<keyword evidence="2 3" id="KW-0560">Oxidoreductase</keyword>
<proteinExistence type="inferred from homology"/>
<evidence type="ECO:0000313" key="6">
    <source>
        <dbReference type="Proteomes" id="UP000584867"/>
    </source>
</evidence>
<keyword evidence="1 3" id="KW-0884">PQQ biosynthesis</keyword>
<dbReference type="Gene3D" id="1.20.910.10">
    <property type="entry name" value="Heme oxygenase-like"/>
    <property type="match status" value="1"/>
</dbReference>
<comment type="function">
    <text evidence="3">Ring cyclization and eight-electron oxidation of 3a-(2-amino-2-carboxyethyl)-4,5-dioxo-4,5,6,7,8,9-hexahydroquinoline-7,9-dicarboxylic-acid to PQQ.</text>
</comment>
<dbReference type="UniPathway" id="UPA00539"/>
<dbReference type="GO" id="GO:0018189">
    <property type="term" value="P:pyrroloquinoline quinone biosynthetic process"/>
    <property type="evidence" value="ECO:0007669"/>
    <property type="project" value="UniProtKB-UniRule"/>
</dbReference>
<dbReference type="EMBL" id="JACHIO010000003">
    <property type="protein sequence ID" value="MBB5062445.1"/>
    <property type="molecule type" value="Genomic_DNA"/>
</dbReference>
<evidence type="ECO:0000313" key="5">
    <source>
        <dbReference type="EMBL" id="MBB5062445.1"/>
    </source>
</evidence>
<reference evidence="5 6" key="1">
    <citation type="submission" date="2020-08" db="EMBL/GenBank/DDBJ databases">
        <title>Genomic Encyclopedia of Type Strains, Phase IV (KMG-V): Genome sequencing to study the core and pangenomes of soil and plant-associated prokaryotes.</title>
        <authorList>
            <person name="Whitman W."/>
        </authorList>
    </citation>
    <scope>NUCLEOTIDE SEQUENCE [LARGE SCALE GENOMIC DNA]</scope>
    <source>
        <strain evidence="5 6">X5P3</strain>
    </source>
</reference>
<dbReference type="AlphaFoldDB" id="A0A7W7ZM30"/>
<dbReference type="InterPro" id="IPR004305">
    <property type="entry name" value="Thiaminase-2/PQQC"/>
</dbReference>
<dbReference type="RefSeq" id="WP_184252929.1">
    <property type="nucleotide sequence ID" value="NZ_JACHIO010000003.1"/>
</dbReference>
<dbReference type="PANTHER" id="PTHR40279">
    <property type="entry name" value="PQQC-LIKE PROTEIN"/>
    <property type="match status" value="1"/>
</dbReference>
<comment type="similarity">
    <text evidence="3">Belongs to the PqqC family.</text>
</comment>
<dbReference type="InterPro" id="IPR039068">
    <property type="entry name" value="PqqC-like"/>
</dbReference>
<accession>A0A7W7ZM30</accession>
<dbReference type="Pfam" id="PF03070">
    <property type="entry name" value="TENA_THI-4"/>
    <property type="match status" value="1"/>
</dbReference>
<evidence type="ECO:0000256" key="2">
    <source>
        <dbReference type="ARBA" id="ARBA00023002"/>
    </source>
</evidence>
<dbReference type="HAMAP" id="MF_00654">
    <property type="entry name" value="PQQ_syn_PqqC"/>
    <property type="match status" value="1"/>
</dbReference>
<evidence type="ECO:0000256" key="1">
    <source>
        <dbReference type="ARBA" id="ARBA00022905"/>
    </source>
</evidence>
<comment type="pathway">
    <text evidence="3">Cofactor biosynthesis; pyrroloquinoline quinone biosynthesis.</text>
</comment>
<evidence type="ECO:0000256" key="3">
    <source>
        <dbReference type="HAMAP-Rule" id="MF_00654"/>
    </source>
</evidence>
<dbReference type="SUPFAM" id="SSF48613">
    <property type="entry name" value="Heme oxygenase-like"/>
    <property type="match status" value="1"/>
</dbReference>
<dbReference type="Proteomes" id="UP000584867">
    <property type="component" value="Unassembled WGS sequence"/>
</dbReference>
<dbReference type="EC" id="1.3.3.11" evidence="3"/>
<sequence length="259" mass="29243">MAVELVALELAAQGRVGDDALLSKDELHARLRAVGERRYHHLHPFHQRMHAGELTRGQLQAWTLNRYYYQSRIPIKDSLVLAKSDDPAFRRVWRKRIVDHDGNQDGYGGIEKWLQLAEASGLSREEVIPCTGVLPGVVYAVDAYLALVRDSSLLIAVASSLTELFSRDLISLRMDQLRLHYPYLSSGLSYFEGRLTQAPEDAAFALDYVSTHAQTRREQEQVIQALERKCAILWAQLDAIDYAYVQPGNIPPGCFVPQV</sequence>
<dbReference type="GO" id="GO:0033732">
    <property type="term" value="F:pyrroloquinoline-quinone synthase activity"/>
    <property type="evidence" value="ECO:0007669"/>
    <property type="project" value="UniProtKB-EC"/>
</dbReference>
<feature type="domain" description="Thiaminase-2/PQQC" evidence="4">
    <location>
        <begin position="28"/>
        <end position="238"/>
    </location>
</feature>
<evidence type="ECO:0000259" key="4">
    <source>
        <dbReference type="Pfam" id="PF03070"/>
    </source>
</evidence>
<dbReference type="InterPro" id="IPR016084">
    <property type="entry name" value="Haem_Oase-like_multi-hlx"/>
</dbReference>
<dbReference type="InterPro" id="IPR011845">
    <property type="entry name" value="PqqC"/>
</dbReference>
<dbReference type="NCBIfam" id="TIGR02111">
    <property type="entry name" value="PQQ_syn_pqqC"/>
    <property type="match status" value="1"/>
</dbReference>
<comment type="catalytic activity">
    <reaction evidence="3">
        <text>6-(2-amino-2-carboxyethyl)-7,8-dioxo-1,2,3,4,7,8-hexahydroquinoline-2,4-dicarboxylate + 3 O2 = pyrroloquinoline quinone + 2 H2O2 + 2 H2O + H(+)</text>
        <dbReference type="Rhea" id="RHEA:10692"/>
        <dbReference type="ChEBI" id="CHEBI:15377"/>
        <dbReference type="ChEBI" id="CHEBI:15378"/>
        <dbReference type="ChEBI" id="CHEBI:15379"/>
        <dbReference type="ChEBI" id="CHEBI:16240"/>
        <dbReference type="ChEBI" id="CHEBI:58442"/>
        <dbReference type="ChEBI" id="CHEBI:58778"/>
        <dbReference type="EC" id="1.3.3.11"/>
    </reaction>
</comment>
<comment type="caution">
    <text evidence="5">The sequence shown here is derived from an EMBL/GenBank/DDBJ whole genome shotgun (WGS) entry which is preliminary data.</text>
</comment>
<protein>
    <recommendedName>
        <fullName evidence="3">Pyrroloquinoline-quinone synthase</fullName>
        <ecNumber evidence="3">1.3.3.11</ecNumber>
    </recommendedName>
    <alternativeName>
        <fullName evidence="3">Coenzyme PQQ synthesis protein C</fullName>
    </alternativeName>
    <alternativeName>
        <fullName evidence="3">Pyrroloquinoline quinone biosynthesis protein C</fullName>
    </alternativeName>
</protein>
<dbReference type="PANTHER" id="PTHR40279:SF3">
    <property type="entry name" value="4-AMINOBENZOATE SYNTHASE"/>
    <property type="match status" value="1"/>
</dbReference>
<name>A0A7W7ZM30_9BACT</name>
<organism evidence="5 6">
    <name type="scientific">Granulicella mallensis</name>
    <dbReference type="NCBI Taxonomy" id="940614"/>
    <lineage>
        <taxon>Bacteria</taxon>
        <taxon>Pseudomonadati</taxon>
        <taxon>Acidobacteriota</taxon>
        <taxon>Terriglobia</taxon>
        <taxon>Terriglobales</taxon>
        <taxon>Acidobacteriaceae</taxon>
        <taxon>Granulicella</taxon>
    </lineage>
</organism>